<dbReference type="EMBL" id="JACHMJ010000001">
    <property type="protein sequence ID" value="MBB5841715.1"/>
    <property type="molecule type" value="Genomic_DNA"/>
</dbReference>
<dbReference type="SUPFAM" id="SSF53850">
    <property type="entry name" value="Periplasmic binding protein-like II"/>
    <property type="match status" value="1"/>
</dbReference>
<dbReference type="AlphaFoldDB" id="A0A841AJS9"/>
<organism evidence="2 3">
    <name type="scientific">Conyzicola lurida</name>
    <dbReference type="NCBI Taxonomy" id="1172621"/>
    <lineage>
        <taxon>Bacteria</taxon>
        <taxon>Bacillati</taxon>
        <taxon>Actinomycetota</taxon>
        <taxon>Actinomycetes</taxon>
        <taxon>Micrococcales</taxon>
        <taxon>Microbacteriaceae</taxon>
        <taxon>Conyzicola</taxon>
    </lineage>
</organism>
<dbReference type="InterPro" id="IPR006059">
    <property type="entry name" value="SBP"/>
</dbReference>
<dbReference type="PANTHER" id="PTHR43649">
    <property type="entry name" value="ARABINOSE-BINDING PROTEIN-RELATED"/>
    <property type="match status" value="1"/>
</dbReference>
<proteinExistence type="predicted"/>
<dbReference type="InterPro" id="IPR050490">
    <property type="entry name" value="Bact_solute-bd_prot1"/>
</dbReference>
<name>A0A841AJS9_9MICO</name>
<gene>
    <name evidence="2" type="ORF">HD599_000038</name>
</gene>
<evidence type="ECO:0000313" key="2">
    <source>
        <dbReference type="EMBL" id="MBB5841715.1"/>
    </source>
</evidence>
<keyword evidence="3" id="KW-1185">Reference proteome</keyword>
<dbReference type="PANTHER" id="PTHR43649:SF12">
    <property type="entry name" value="DIACETYLCHITOBIOSE BINDING PROTEIN DASA"/>
    <property type="match status" value="1"/>
</dbReference>
<accession>A0A841AJS9</accession>
<dbReference type="RefSeq" id="WP_221420407.1">
    <property type="nucleotide sequence ID" value="NZ_JACHMJ010000001.1"/>
</dbReference>
<dbReference type="Gene3D" id="3.40.190.10">
    <property type="entry name" value="Periplasmic binding protein-like II"/>
    <property type="match status" value="2"/>
</dbReference>
<feature type="signal peptide" evidence="1">
    <location>
        <begin position="1"/>
        <end position="22"/>
    </location>
</feature>
<sequence length="433" mass="45435">MPPLTHSRPVRLTAGLAMVASAALVLSGCGRVDNAGTSASTAVDDKPATGTVSLWAPDGDANALDDTMATFKEENPDLDLEVTLIPESEYNTKLQAAIASGTGPDIAQTYTEAQAGFIKGEAFAAVPDRLVDEDSFFPGSWAAGEVDGVAYTVPWYAYTYTLVYRKDLADAAGLTAPATWEDAIPFFEGLQSAGAVKGFGASIGWDSYTGQDLAQLVWQAGGELISDDESEWTLDTPEMIEAINYSASYFTSGAADTSSPGFLDTQPYFVSGKSVSMITGPWVIGQFDAVAEEDGWTAENVGSTLVPAGSAGSVGAIAGGSLGVLADSDNQDAAWKVVRFLSESDTQIAQYESYGSLPAVQAAWDDPAIADQPLLDAFFEQLQSTRSYPQRTTWLQIATQMGTEMESVAKGQETAEEAAANLQAFADGVGTGE</sequence>
<evidence type="ECO:0000256" key="1">
    <source>
        <dbReference type="SAM" id="SignalP"/>
    </source>
</evidence>
<dbReference type="Pfam" id="PF01547">
    <property type="entry name" value="SBP_bac_1"/>
    <property type="match status" value="1"/>
</dbReference>
<dbReference type="Proteomes" id="UP000536685">
    <property type="component" value="Unassembled WGS sequence"/>
</dbReference>
<keyword evidence="2" id="KW-0762">Sugar transport</keyword>
<evidence type="ECO:0000313" key="3">
    <source>
        <dbReference type="Proteomes" id="UP000536685"/>
    </source>
</evidence>
<keyword evidence="1" id="KW-0732">Signal</keyword>
<keyword evidence="2" id="KW-0813">Transport</keyword>
<protein>
    <submittedName>
        <fullName evidence="2">Multiple sugar transport system substrate-binding protein</fullName>
    </submittedName>
</protein>
<comment type="caution">
    <text evidence="2">The sequence shown here is derived from an EMBL/GenBank/DDBJ whole genome shotgun (WGS) entry which is preliminary data.</text>
</comment>
<feature type="chain" id="PRO_5039369472" evidence="1">
    <location>
        <begin position="23"/>
        <end position="433"/>
    </location>
</feature>
<reference evidence="2 3" key="1">
    <citation type="submission" date="2020-08" db="EMBL/GenBank/DDBJ databases">
        <title>Sequencing the genomes of 1000 actinobacteria strains.</title>
        <authorList>
            <person name="Klenk H.-P."/>
        </authorList>
    </citation>
    <scope>NUCLEOTIDE SEQUENCE [LARGE SCALE GENOMIC DNA]</scope>
    <source>
        <strain evidence="2 3">DSM 105784</strain>
    </source>
</reference>